<gene>
    <name evidence="1" type="ordered locus">Marme_4197</name>
</gene>
<evidence type="ECO:0000313" key="2">
    <source>
        <dbReference type="Proteomes" id="UP000001062"/>
    </source>
</evidence>
<keyword evidence="2" id="KW-1185">Reference proteome</keyword>
<dbReference type="EMBL" id="CP002583">
    <property type="protein sequence ID" value="ADZ93396.1"/>
    <property type="molecule type" value="Genomic_DNA"/>
</dbReference>
<protein>
    <submittedName>
        <fullName evidence="1">Uncharacterized protein</fullName>
    </submittedName>
</protein>
<dbReference type="OrthoDB" id="5917544at2"/>
<sequence>MSVNNEIARLTQAVQDHTNETQSFLDKADGRVRTAESKFESWKANSGFVPQRDNLMAMPLNYNAFLQDLGDGPLDGWGARGTVTIEAVHPFTKGFEGPYLPEKPDSAASSIEEATKETPFYYGRYNKGARAGRGGLAGGWGGISGGHILRIYKPAGEEHRYANSCMFSMIETYKRNRSRFRAYVYVSKGPLNFDFGHTDDGGQINIPSAKEWHFIDQVVGQSEICSSYMNINIDHAEECELYLAMINVLPIEGEGNQATLINRRSK</sequence>
<proteinExistence type="predicted"/>
<dbReference type="RefSeq" id="WP_013663298.1">
    <property type="nucleotide sequence ID" value="NC_015276.1"/>
</dbReference>
<accession>F2K1R2</accession>
<name>F2K1R2_MARM1</name>
<dbReference type="AlphaFoldDB" id="F2K1R2"/>
<dbReference type="STRING" id="717774.Marme_4197"/>
<dbReference type="Proteomes" id="UP000001062">
    <property type="component" value="Chromosome"/>
</dbReference>
<dbReference type="KEGG" id="mme:Marme_4197"/>
<organism evidence="1 2">
    <name type="scientific">Marinomonas mediterranea (strain ATCC 700492 / JCM 21426 / NBRC 103028 / MMB-1)</name>
    <dbReference type="NCBI Taxonomy" id="717774"/>
    <lineage>
        <taxon>Bacteria</taxon>
        <taxon>Pseudomonadati</taxon>
        <taxon>Pseudomonadota</taxon>
        <taxon>Gammaproteobacteria</taxon>
        <taxon>Oceanospirillales</taxon>
        <taxon>Oceanospirillaceae</taxon>
        <taxon>Marinomonas</taxon>
    </lineage>
</organism>
<evidence type="ECO:0000313" key="1">
    <source>
        <dbReference type="EMBL" id="ADZ93396.1"/>
    </source>
</evidence>
<dbReference type="HOGENOM" id="CLU_1045116_0_0_6"/>
<dbReference type="PATRIC" id="fig|717774.3.peg.4347"/>
<reference evidence="1 2" key="1">
    <citation type="journal article" date="2012" name="Stand. Genomic Sci.">
        <title>Complete genome sequence of the melanogenic marine bacterium Marinomonas mediterranea type strain (MMB-1(T)).</title>
        <authorList>
            <person name="Lucas-Elio P."/>
            <person name="Goodwin L."/>
            <person name="Woyke T."/>
            <person name="Pitluck S."/>
            <person name="Nolan M."/>
            <person name="Kyrpides N.C."/>
            <person name="Detter J.C."/>
            <person name="Copeland A."/>
            <person name="Teshima H."/>
            <person name="Bruce D."/>
            <person name="Detter C."/>
            <person name="Tapia R."/>
            <person name="Han S."/>
            <person name="Land M.L."/>
            <person name="Ivanova N."/>
            <person name="Mikhailova N."/>
            <person name="Johnston A.W."/>
            <person name="Sanchez-Amat A."/>
        </authorList>
    </citation>
    <scope>NUCLEOTIDE SEQUENCE [LARGE SCALE GENOMIC DNA]</scope>
    <source>
        <strain evidence="2">ATCC 700492 / JCM 21426 / NBRC 103028 / MMB-1</strain>
    </source>
</reference>